<evidence type="ECO:0000313" key="1">
    <source>
        <dbReference type="EMBL" id="DAD92139.1"/>
    </source>
</evidence>
<dbReference type="EMBL" id="BK015128">
    <property type="protein sequence ID" value="DAD92139.1"/>
    <property type="molecule type" value="Genomic_DNA"/>
</dbReference>
<organism evidence="1">
    <name type="scientific">Myoviridae sp. ct0Tg8</name>
    <dbReference type="NCBI Taxonomy" id="2826598"/>
    <lineage>
        <taxon>Viruses</taxon>
        <taxon>Duplodnaviria</taxon>
        <taxon>Heunggongvirae</taxon>
        <taxon>Uroviricota</taxon>
        <taxon>Caudoviricetes</taxon>
    </lineage>
</organism>
<reference evidence="1" key="1">
    <citation type="journal article" date="2021" name="Proc. Natl. Acad. Sci. U.S.A.">
        <title>A Catalog of Tens of Thousands of Viruses from Human Metagenomes Reveals Hidden Associations with Chronic Diseases.</title>
        <authorList>
            <person name="Tisza M.J."/>
            <person name="Buck C.B."/>
        </authorList>
    </citation>
    <scope>NUCLEOTIDE SEQUENCE</scope>
    <source>
        <strain evidence="1">Ct0Tg8</strain>
    </source>
</reference>
<protein>
    <submittedName>
        <fullName evidence="1">Uncharacterized protein</fullName>
    </submittedName>
</protein>
<name>A0A8S5NDH7_9CAUD</name>
<sequence>MMYRGGIHGYFTLFLCHRKHGYNSKMYTTN</sequence>
<proteinExistence type="predicted"/>
<accession>A0A8S5NDH7</accession>